<comment type="caution">
    <text evidence="1">The sequence shown here is derived from an EMBL/GenBank/DDBJ whole genome shotgun (WGS) entry which is preliminary data.</text>
</comment>
<reference evidence="1 2" key="1">
    <citation type="submission" date="2020-07" db="EMBL/GenBank/DDBJ databases">
        <title>Sequencing the genomes of 1000 actinobacteria strains.</title>
        <authorList>
            <person name="Klenk H.-P."/>
        </authorList>
    </citation>
    <scope>NUCLEOTIDE SEQUENCE [LARGE SCALE GENOMIC DNA]</scope>
    <source>
        <strain evidence="1 2">DSM 18965</strain>
    </source>
</reference>
<gene>
    <name evidence="1" type="ORF">BKA08_002999</name>
</gene>
<dbReference type="EMBL" id="JACCBE010000001">
    <property type="protein sequence ID" value="NYD58761.1"/>
    <property type="molecule type" value="Genomic_DNA"/>
</dbReference>
<dbReference type="AlphaFoldDB" id="A0A7Y9JRY7"/>
<name>A0A7Y9JRY7_9ACTN</name>
<evidence type="ECO:0000313" key="1">
    <source>
        <dbReference type="EMBL" id="NYD58761.1"/>
    </source>
</evidence>
<accession>A0A7Y9JRY7</accession>
<keyword evidence="2" id="KW-1185">Reference proteome</keyword>
<proteinExistence type="predicted"/>
<sequence>MSLAETHIYLVVRRHVDLGRTRSAMCRPS</sequence>
<dbReference type="Proteomes" id="UP000516957">
    <property type="component" value="Unassembled WGS sequence"/>
</dbReference>
<evidence type="ECO:0000313" key="2">
    <source>
        <dbReference type="Proteomes" id="UP000516957"/>
    </source>
</evidence>
<organism evidence="1 2">
    <name type="scientific">Nocardioides marinisabuli</name>
    <dbReference type="NCBI Taxonomy" id="419476"/>
    <lineage>
        <taxon>Bacteria</taxon>
        <taxon>Bacillati</taxon>
        <taxon>Actinomycetota</taxon>
        <taxon>Actinomycetes</taxon>
        <taxon>Propionibacteriales</taxon>
        <taxon>Nocardioidaceae</taxon>
        <taxon>Nocardioides</taxon>
    </lineage>
</organism>
<protein>
    <submittedName>
        <fullName evidence="1">Uncharacterized protein</fullName>
    </submittedName>
</protein>